<gene>
    <name evidence="1" type="ORF">GCM10010982_10020</name>
</gene>
<dbReference type="EMBL" id="BMLS01000001">
    <property type="protein sequence ID" value="GGO66256.1"/>
    <property type="molecule type" value="Genomic_DNA"/>
</dbReference>
<dbReference type="AlphaFoldDB" id="A0A917YU28"/>
<organism evidence="1 2">
    <name type="scientific">Bowmanella pacifica</name>
    <dbReference type="NCBI Taxonomy" id="502051"/>
    <lineage>
        <taxon>Bacteria</taxon>
        <taxon>Pseudomonadati</taxon>
        <taxon>Pseudomonadota</taxon>
        <taxon>Gammaproteobacteria</taxon>
        <taxon>Alteromonadales</taxon>
        <taxon>Alteromonadaceae</taxon>
        <taxon>Bowmanella</taxon>
    </lineage>
</organism>
<accession>A0A917YU28</accession>
<reference evidence="1" key="2">
    <citation type="submission" date="2020-09" db="EMBL/GenBank/DDBJ databases">
        <authorList>
            <person name="Sun Q."/>
            <person name="Zhou Y."/>
        </authorList>
    </citation>
    <scope>NUCLEOTIDE SEQUENCE</scope>
    <source>
        <strain evidence="1">CGMCC 1.7086</strain>
    </source>
</reference>
<reference evidence="1" key="1">
    <citation type="journal article" date="2014" name="Int. J. Syst. Evol. Microbiol.">
        <title>Complete genome sequence of Corynebacterium casei LMG S-19264T (=DSM 44701T), isolated from a smear-ripened cheese.</title>
        <authorList>
            <consortium name="US DOE Joint Genome Institute (JGI-PGF)"/>
            <person name="Walter F."/>
            <person name="Albersmeier A."/>
            <person name="Kalinowski J."/>
            <person name="Ruckert C."/>
        </authorList>
    </citation>
    <scope>NUCLEOTIDE SEQUENCE</scope>
    <source>
        <strain evidence="1">CGMCC 1.7086</strain>
    </source>
</reference>
<evidence type="ECO:0000313" key="1">
    <source>
        <dbReference type="EMBL" id="GGO66256.1"/>
    </source>
</evidence>
<comment type="caution">
    <text evidence="1">The sequence shown here is derived from an EMBL/GenBank/DDBJ whole genome shotgun (WGS) entry which is preliminary data.</text>
</comment>
<dbReference type="Proteomes" id="UP000606935">
    <property type="component" value="Unassembled WGS sequence"/>
</dbReference>
<proteinExistence type="predicted"/>
<sequence length="85" mass="9362">MFKEGNTYTVLKDGVMIGHINGDELIITTSNNLLYRIDVDEIYTISIPTDFVGEMDGLTGRDIHGNVLFELELVGASTNYGTTDC</sequence>
<name>A0A917YU28_9ALTE</name>
<protein>
    <submittedName>
        <fullName evidence="1">Uncharacterized protein</fullName>
    </submittedName>
</protein>
<evidence type="ECO:0000313" key="2">
    <source>
        <dbReference type="Proteomes" id="UP000606935"/>
    </source>
</evidence>
<keyword evidence="2" id="KW-1185">Reference proteome</keyword>